<dbReference type="GO" id="GO:0009245">
    <property type="term" value="P:lipid A biosynthetic process"/>
    <property type="evidence" value="ECO:0007669"/>
    <property type="project" value="TreeGrafter"/>
</dbReference>
<dbReference type="GO" id="GO:0008758">
    <property type="term" value="F:UDP-2,3-diacylglucosamine hydrolase activity"/>
    <property type="evidence" value="ECO:0007669"/>
    <property type="project" value="TreeGrafter"/>
</dbReference>
<keyword evidence="3" id="KW-0472">Membrane</keyword>
<feature type="transmembrane region" description="Helical" evidence="3">
    <location>
        <begin position="43"/>
        <end position="67"/>
    </location>
</feature>
<keyword evidence="3" id="KW-1133">Transmembrane helix</keyword>
<evidence type="ECO:0000259" key="4">
    <source>
        <dbReference type="Pfam" id="PF00149"/>
    </source>
</evidence>
<gene>
    <name evidence="5" type="ordered locus">CHU_0828</name>
</gene>
<evidence type="ECO:0000313" key="5">
    <source>
        <dbReference type="EMBL" id="ABG58114.1"/>
    </source>
</evidence>
<keyword evidence="1" id="KW-0479">Metal-binding</keyword>
<feature type="transmembrane region" description="Helical" evidence="3">
    <location>
        <begin position="129"/>
        <end position="150"/>
    </location>
</feature>
<proteinExistence type="predicted"/>
<reference evidence="5 6" key="1">
    <citation type="journal article" date="2007" name="Appl. Environ. Microbiol.">
        <title>Genome sequence of the cellulolytic gliding bacterium Cytophaga hutchinsonii.</title>
        <authorList>
            <person name="Xie G."/>
            <person name="Bruce D.C."/>
            <person name="Challacombe J.F."/>
            <person name="Chertkov O."/>
            <person name="Detter J.C."/>
            <person name="Gilna P."/>
            <person name="Han C.S."/>
            <person name="Lucas S."/>
            <person name="Misra M."/>
            <person name="Myers G.L."/>
            <person name="Richardson P."/>
            <person name="Tapia R."/>
            <person name="Thayer N."/>
            <person name="Thompson L.S."/>
            <person name="Brettin T.S."/>
            <person name="Henrissat B."/>
            <person name="Wilson D.B."/>
            <person name="McBride M.J."/>
        </authorList>
    </citation>
    <scope>NUCLEOTIDE SEQUENCE [LARGE SCALE GENOMIC DNA]</scope>
    <source>
        <strain evidence="6">ATCC 33406 / DSM 1761 / CIP 103989 / NBRC 15051 / NCIMB 9469 / D465</strain>
    </source>
</reference>
<dbReference type="RefSeq" id="WP_011584230.1">
    <property type="nucleotide sequence ID" value="NC_008255.1"/>
</dbReference>
<dbReference type="AlphaFoldDB" id="A0A6N4SP98"/>
<dbReference type="InterPro" id="IPR029052">
    <property type="entry name" value="Metallo-depent_PP-like"/>
</dbReference>
<organism evidence="5 6">
    <name type="scientific">Cytophaga hutchinsonii (strain ATCC 33406 / DSM 1761 / CIP 103989 / NBRC 15051 / NCIMB 9469 / D465)</name>
    <dbReference type="NCBI Taxonomy" id="269798"/>
    <lineage>
        <taxon>Bacteria</taxon>
        <taxon>Pseudomonadati</taxon>
        <taxon>Bacteroidota</taxon>
        <taxon>Cytophagia</taxon>
        <taxon>Cytophagales</taxon>
        <taxon>Cytophagaceae</taxon>
        <taxon>Cytophaga</taxon>
    </lineage>
</organism>
<dbReference type="GO" id="GO:0016020">
    <property type="term" value="C:membrane"/>
    <property type="evidence" value="ECO:0007669"/>
    <property type="project" value="GOC"/>
</dbReference>
<dbReference type="OrthoDB" id="9780884at2"/>
<keyword evidence="2" id="KW-0378">Hydrolase</keyword>
<dbReference type="InterPro" id="IPR004843">
    <property type="entry name" value="Calcineurin-like_PHP"/>
</dbReference>
<evidence type="ECO:0000256" key="3">
    <source>
        <dbReference type="SAM" id="Phobius"/>
    </source>
</evidence>
<dbReference type="KEGG" id="chu:CHU_0828"/>
<dbReference type="InterPro" id="IPR051158">
    <property type="entry name" value="Metallophosphoesterase_sf"/>
</dbReference>
<dbReference type="SUPFAM" id="SSF56300">
    <property type="entry name" value="Metallo-dependent phosphatases"/>
    <property type="match status" value="1"/>
</dbReference>
<evidence type="ECO:0000256" key="1">
    <source>
        <dbReference type="ARBA" id="ARBA00022723"/>
    </source>
</evidence>
<evidence type="ECO:0000313" key="6">
    <source>
        <dbReference type="Proteomes" id="UP000001822"/>
    </source>
</evidence>
<name>A0A6N4SP98_CYTH3</name>
<dbReference type="Proteomes" id="UP000001822">
    <property type="component" value="Chromosome"/>
</dbReference>
<accession>A0A6N4SP98</accession>
<keyword evidence="6" id="KW-1185">Reference proteome</keyword>
<protein>
    <submittedName>
        <fullName evidence="5">Phosphohydrolase, MutT family</fullName>
    </submittedName>
</protein>
<dbReference type="Gene3D" id="3.60.21.10">
    <property type="match status" value="1"/>
</dbReference>
<feature type="domain" description="Calcineurin-like phosphoesterase" evidence="4">
    <location>
        <begin position="175"/>
        <end position="357"/>
    </location>
</feature>
<dbReference type="CDD" id="cd07385">
    <property type="entry name" value="MPP_YkuE_C"/>
    <property type="match status" value="1"/>
</dbReference>
<dbReference type="Pfam" id="PF00149">
    <property type="entry name" value="Metallophos"/>
    <property type="match status" value="1"/>
</dbReference>
<feature type="transmembrane region" description="Helical" evidence="3">
    <location>
        <begin position="6"/>
        <end position="23"/>
    </location>
</feature>
<dbReference type="GO" id="GO:0046872">
    <property type="term" value="F:metal ion binding"/>
    <property type="evidence" value="ECO:0007669"/>
    <property type="project" value="UniProtKB-KW"/>
</dbReference>
<keyword evidence="3" id="KW-0812">Transmembrane</keyword>
<sequence>MRGNIMVLFISIGVFFLIDWYVFTGIKALTDFVQPTSRKIIQYVYWGFTAWTIFNLLIMYSGAYAAWPTWLRSISIGLIMGLFLTKLVFVLFLLLDDGQRLVQLIYAWFQPETQVDTVTGKTTISRSGFLLKAGLAVSAIPFAGMTYGILVGAHDYTVRKKRLVLKKLPSAWNGLKIVQLSDIHAGSFYNKTAVQRGIDMVMQQKPDIIFFTGDLVNNIAAEMDDYIDLFSTLKAPLGIYSTLGNHDYGDYVAWNSIEEKHENLTKLIGVHKKMGWDILMNEHRILKKDGQELAIIGIENWGAKGHFPKYGKMNLAYAGTETVPVKLLLSHDPSHWDAEVRQKYKDIDVMFAGHTHGMQFGIEKGGIKWSPVQWMYDQWAGLYEKDGQYLYVNRGFGFIGFPGRVGMSPEITVMELHNS</sequence>
<dbReference type="PANTHER" id="PTHR31302">
    <property type="entry name" value="TRANSMEMBRANE PROTEIN WITH METALLOPHOSPHOESTERASE DOMAIN-RELATED"/>
    <property type="match status" value="1"/>
</dbReference>
<dbReference type="EMBL" id="CP000383">
    <property type="protein sequence ID" value="ABG58114.1"/>
    <property type="molecule type" value="Genomic_DNA"/>
</dbReference>
<evidence type="ECO:0000256" key="2">
    <source>
        <dbReference type="ARBA" id="ARBA00022801"/>
    </source>
</evidence>
<dbReference type="PANTHER" id="PTHR31302:SF31">
    <property type="entry name" value="PHOSPHODIESTERASE YAEI"/>
    <property type="match status" value="1"/>
</dbReference>
<feature type="transmembrane region" description="Helical" evidence="3">
    <location>
        <begin position="73"/>
        <end position="95"/>
    </location>
</feature>